<accession>A1CIV0</accession>
<name>A1CIV0_ASPCL</name>
<dbReference type="InterPro" id="IPR027417">
    <property type="entry name" value="P-loop_NTPase"/>
</dbReference>
<dbReference type="HOGENOM" id="CLU_000288_34_23_1"/>
<dbReference type="InterPro" id="IPR056884">
    <property type="entry name" value="NPHP3-like_N"/>
</dbReference>
<dbReference type="KEGG" id="act:ACLA_052780"/>
<feature type="repeat" description="ANK" evidence="2">
    <location>
        <begin position="651"/>
        <end position="679"/>
    </location>
</feature>
<evidence type="ECO:0000313" key="5">
    <source>
        <dbReference type="Proteomes" id="UP000006701"/>
    </source>
</evidence>
<keyword evidence="1" id="KW-0677">Repeat</keyword>
<protein>
    <submittedName>
        <fullName evidence="4">Ankyrin repeat protein</fullName>
    </submittedName>
</protein>
<organism evidence="4 5">
    <name type="scientific">Aspergillus clavatus (strain ATCC 1007 / CBS 513.65 / DSM 816 / NCTC 3887 / NRRL 1 / QM 1276 / 107)</name>
    <dbReference type="NCBI Taxonomy" id="344612"/>
    <lineage>
        <taxon>Eukaryota</taxon>
        <taxon>Fungi</taxon>
        <taxon>Dikarya</taxon>
        <taxon>Ascomycota</taxon>
        <taxon>Pezizomycotina</taxon>
        <taxon>Eurotiomycetes</taxon>
        <taxon>Eurotiomycetidae</taxon>
        <taxon>Eurotiales</taxon>
        <taxon>Aspergillaceae</taxon>
        <taxon>Aspergillus</taxon>
        <taxon>Aspergillus subgen. Fumigati</taxon>
    </lineage>
</organism>
<dbReference type="PANTHER" id="PTHR10039">
    <property type="entry name" value="AMELOGENIN"/>
    <property type="match status" value="1"/>
</dbReference>
<dbReference type="PROSITE" id="PS50297">
    <property type="entry name" value="ANK_REP_REGION"/>
    <property type="match status" value="1"/>
</dbReference>
<dbReference type="Pfam" id="PF12796">
    <property type="entry name" value="Ank_2"/>
    <property type="match status" value="1"/>
</dbReference>
<evidence type="ECO:0000259" key="3">
    <source>
        <dbReference type="Pfam" id="PF24883"/>
    </source>
</evidence>
<dbReference type="Gene3D" id="3.40.50.300">
    <property type="entry name" value="P-loop containing nucleotide triphosphate hydrolases"/>
    <property type="match status" value="1"/>
</dbReference>
<evidence type="ECO:0000313" key="4">
    <source>
        <dbReference type="EMBL" id="EAW10805.1"/>
    </source>
</evidence>
<dbReference type="AlphaFoldDB" id="A1CIV0"/>
<dbReference type="Proteomes" id="UP000006701">
    <property type="component" value="Unassembled WGS sequence"/>
</dbReference>
<dbReference type="EMBL" id="DS027054">
    <property type="protein sequence ID" value="EAW10805.1"/>
    <property type="molecule type" value="Genomic_DNA"/>
</dbReference>
<dbReference type="eggNOG" id="ENOG502SM5C">
    <property type="taxonomic scope" value="Eukaryota"/>
</dbReference>
<dbReference type="RefSeq" id="XP_001272231.1">
    <property type="nucleotide sequence ID" value="XM_001272230.1"/>
</dbReference>
<evidence type="ECO:0000256" key="1">
    <source>
        <dbReference type="ARBA" id="ARBA00022737"/>
    </source>
</evidence>
<gene>
    <name evidence="4" type="ORF">ACLA_052780</name>
</gene>
<feature type="domain" description="Nephrocystin 3-like N-terminal" evidence="3">
    <location>
        <begin position="190"/>
        <end position="345"/>
    </location>
</feature>
<evidence type="ECO:0000256" key="2">
    <source>
        <dbReference type="PROSITE-ProRule" id="PRU00023"/>
    </source>
</evidence>
<reference evidence="4 5" key="1">
    <citation type="journal article" date="2008" name="PLoS Genet.">
        <title>Genomic islands in the pathogenic filamentous fungus Aspergillus fumigatus.</title>
        <authorList>
            <person name="Fedorova N.D."/>
            <person name="Khaldi N."/>
            <person name="Joardar V.S."/>
            <person name="Maiti R."/>
            <person name="Amedeo P."/>
            <person name="Anderson M.J."/>
            <person name="Crabtree J."/>
            <person name="Silva J.C."/>
            <person name="Badger J.H."/>
            <person name="Albarraq A."/>
            <person name="Angiuoli S."/>
            <person name="Bussey H."/>
            <person name="Bowyer P."/>
            <person name="Cotty P.J."/>
            <person name="Dyer P.S."/>
            <person name="Egan A."/>
            <person name="Galens K."/>
            <person name="Fraser-Liggett C.M."/>
            <person name="Haas B.J."/>
            <person name="Inman J.M."/>
            <person name="Kent R."/>
            <person name="Lemieux S."/>
            <person name="Malavazi I."/>
            <person name="Orvis J."/>
            <person name="Roemer T."/>
            <person name="Ronning C.M."/>
            <person name="Sundaram J.P."/>
            <person name="Sutton G."/>
            <person name="Turner G."/>
            <person name="Venter J.C."/>
            <person name="White O.R."/>
            <person name="Whitty B.R."/>
            <person name="Youngman P."/>
            <person name="Wolfe K.H."/>
            <person name="Goldman G.H."/>
            <person name="Wortman J.R."/>
            <person name="Jiang B."/>
            <person name="Denning D.W."/>
            <person name="Nierman W.C."/>
        </authorList>
    </citation>
    <scope>NUCLEOTIDE SEQUENCE [LARGE SCALE GENOMIC DNA]</scope>
    <source>
        <strain evidence="5">ATCC 1007 / CBS 513.65 / DSM 816 / NCTC 3887 / NRRL 1</strain>
    </source>
</reference>
<dbReference type="PANTHER" id="PTHR10039:SF16">
    <property type="entry name" value="GPI INOSITOL-DEACYLASE"/>
    <property type="match status" value="1"/>
</dbReference>
<dbReference type="InterPro" id="IPR036770">
    <property type="entry name" value="Ankyrin_rpt-contain_sf"/>
</dbReference>
<keyword evidence="5" id="KW-1185">Reference proteome</keyword>
<dbReference type="GeneID" id="4703886"/>
<dbReference type="InterPro" id="IPR002110">
    <property type="entry name" value="Ankyrin_rpt"/>
</dbReference>
<dbReference type="Pfam" id="PF24883">
    <property type="entry name" value="NPHP3_N"/>
    <property type="match status" value="1"/>
</dbReference>
<dbReference type="OrthoDB" id="1577640at2759"/>
<sequence>MADPLSIAGLLLQAIEIAGKVYDFAKQVKDAKSEIRELFGELFALKAVFEQMRIERIADSSLKSDTSPSPFRDALLKANTVLEEILEDLMSRSLRQSRLSRLGWPGRKASLQGSIAQLERLKTYFILVIMNDKTTADKDVAYAIDSIADWGKQMKQMHQETQFEKVKEWISPVDVESAHRQARSVWQPETGSWFIRGSFKSWFASDNARLLFLEGKSGSGKTVLCSTTIEAIKDLIADRPSSRLAYYYCSFRSSTSQELVYLLGSLLVQLSNTFPGILQDLTDNFRKKALPPPDVLIKLILKYTKQLTELFIVVDAVNESHESESIIEALVTLLRASNIHMMISSTSFPPLDGSFGVCKIQMMPSTNKDDIQAFLDAQLESVPTLRRLPEHTKRQIENTLIEKAHGMFRYVQCQIDLLIAQRTGRDVIRALETMPGSLHGTYESILCRIPAYDRELARETLLWLTFGFQEIKLSALSEALVLIKGEKTIDDDCRLFDPSVILSICQGLVVYDEHLSVVTLAHSSVKTFLTSESIRDGPAAFYSLTEVEGSRQIYEKCLTYLMLDAFQQPCPNLDSLDSRLTSFPLLGYASENWAMHCRSDGPLGPLLVKSDIDEIMMLLDTHKQKKGGNYTSWVQVLLYEAPVRQALITPPLYYAASFGMLPVVNRLIETGVEVDARGGRGNATPLIVASFRGQTPVVQRLLEAGANPRLQDAFGSCSLRWAVKRQWRDVSEILLAHMSKQPEIKPPTLHWGCCSCGSKNILAFSLLPCLVCEHLVCGECRSSSTTVSPAYPWLTSLSRRGSLNLVQTTNA</sequence>
<dbReference type="SUPFAM" id="SSF52540">
    <property type="entry name" value="P-loop containing nucleoside triphosphate hydrolases"/>
    <property type="match status" value="1"/>
</dbReference>
<dbReference type="OMA" id="TYANMLE"/>
<dbReference type="PROSITE" id="PS50088">
    <property type="entry name" value="ANK_REPEAT"/>
    <property type="match status" value="2"/>
</dbReference>
<dbReference type="SUPFAM" id="SSF48403">
    <property type="entry name" value="Ankyrin repeat"/>
    <property type="match status" value="1"/>
</dbReference>
<feature type="repeat" description="ANK" evidence="2">
    <location>
        <begin position="681"/>
        <end position="713"/>
    </location>
</feature>
<keyword evidence="2" id="KW-0040">ANK repeat</keyword>
<proteinExistence type="predicted"/>
<dbReference type="VEuPathDB" id="FungiDB:ACLA_052780"/>
<dbReference type="SMART" id="SM00248">
    <property type="entry name" value="ANK"/>
    <property type="match status" value="2"/>
</dbReference>
<dbReference type="Gene3D" id="1.25.40.20">
    <property type="entry name" value="Ankyrin repeat-containing domain"/>
    <property type="match status" value="1"/>
</dbReference>